<feature type="region of interest" description="Disordered" evidence="1">
    <location>
        <begin position="91"/>
        <end position="115"/>
    </location>
</feature>
<dbReference type="EMBL" id="KQ994553">
    <property type="protein sequence ID" value="KZV47884.1"/>
    <property type="molecule type" value="Genomic_DNA"/>
</dbReference>
<dbReference type="AlphaFoldDB" id="A0A2Z7CT92"/>
<evidence type="ECO:0000313" key="3">
    <source>
        <dbReference type="Proteomes" id="UP000250235"/>
    </source>
</evidence>
<keyword evidence="3" id="KW-1185">Reference proteome</keyword>
<feature type="region of interest" description="Disordered" evidence="1">
    <location>
        <begin position="1"/>
        <end position="66"/>
    </location>
</feature>
<dbReference type="Proteomes" id="UP000250235">
    <property type="component" value="Unassembled WGS sequence"/>
</dbReference>
<proteinExistence type="predicted"/>
<feature type="region of interest" description="Disordered" evidence="1">
    <location>
        <begin position="135"/>
        <end position="163"/>
    </location>
</feature>
<feature type="compositionally biased region" description="Acidic residues" evidence="1">
    <location>
        <begin position="32"/>
        <end position="44"/>
    </location>
</feature>
<protein>
    <submittedName>
        <fullName evidence="2">Uncharacterized protein</fullName>
    </submittedName>
</protein>
<evidence type="ECO:0000313" key="2">
    <source>
        <dbReference type="EMBL" id="KZV47884.1"/>
    </source>
</evidence>
<evidence type="ECO:0000256" key="1">
    <source>
        <dbReference type="SAM" id="MobiDB-lite"/>
    </source>
</evidence>
<feature type="compositionally biased region" description="Low complexity" evidence="1">
    <location>
        <begin position="51"/>
        <end position="61"/>
    </location>
</feature>
<sequence length="163" mass="17955">MAESSRRGGRKGKSVVPPTTDVSPLNIQDLDFLFDDIENTEQEVEVQPTRQQSQGTQGSTSIPSAQYRWVGDSAGRLCVVISADEATVHPVATQSIQSQEDSGEAFGQPDASNSSIQSRDYLNQLLLYIQSRDTVSSRKKARRKELKKKQSAPVVVMNQQRSS</sequence>
<reference evidence="2 3" key="1">
    <citation type="journal article" date="2015" name="Proc. Natl. Acad. Sci. U.S.A.">
        <title>The resurrection genome of Boea hygrometrica: A blueprint for survival of dehydration.</title>
        <authorList>
            <person name="Xiao L."/>
            <person name="Yang G."/>
            <person name="Zhang L."/>
            <person name="Yang X."/>
            <person name="Zhao S."/>
            <person name="Ji Z."/>
            <person name="Zhou Q."/>
            <person name="Hu M."/>
            <person name="Wang Y."/>
            <person name="Chen M."/>
            <person name="Xu Y."/>
            <person name="Jin H."/>
            <person name="Xiao X."/>
            <person name="Hu G."/>
            <person name="Bao F."/>
            <person name="Hu Y."/>
            <person name="Wan P."/>
            <person name="Li L."/>
            <person name="Deng X."/>
            <person name="Kuang T."/>
            <person name="Xiang C."/>
            <person name="Zhu J.K."/>
            <person name="Oliver M.J."/>
            <person name="He Y."/>
        </authorList>
    </citation>
    <scope>NUCLEOTIDE SEQUENCE [LARGE SCALE GENOMIC DNA]</scope>
    <source>
        <strain evidence="3">cv. XS01</strain>
    </source>
</reference>
<organism evidence="2 3">
    <name type="scientific">Dorcoceras hygrometricum</name>
    <dbReference type="NCBI Taxonomy" id="472368"/>
    <lineage>
        <taxon>Eukaryota</taxon>
        <taxon>Viridiplantae</taxon>
        <taxon>Streptophyta</taxon>
        <taxon>Embryophyta</taxon>
        <taxon>Tracheophyta</taxon>
        <taxon>Spermatophyta</taxon>
        <taxon>Magnoliopsida</taxon>
        <taxon>eudicotyledons</taxon>
        <taxon>Gunneridae</taxon>
        <taxon>Pentapetalae</taxon>
        <taxon>asterids</taxon>
        <taxon>lamiids</taxon>
        <taxon>Lamiales</taxon>
        <taxon>Gesneriaceae</taxon>
        <taxon>Didymocarpoideae</taxon>
        <taxon>Trichosporeae</taxon>
        <taxon>Loxocarpinae</taxon>
        <taxon>Dorcoceras</taxon>
    </lineage>
</organism>
<accession>A0A2Z7CT92</accession>
<name>A0A2Z7CT92_9LAMI</name>
<gene>
    <name evidence="2" type="ORF">F511_29057</name>
</gene>
<feature type="compositionally biased region" description="Basic residues" evidence="1">
    <location>
        <begin position="137"/>
        <end position="150"/>
    </location>
</feature>